<feature type="transmembrane region" description="Helical" evidence="7">
    <location>
        <begin position="276"/>
        <end position="305"/>
    </location>
</feature>
<dbReference type="Proteomes" id="UP000245657">
    <property type="component" value="Unassembled WGS sequence"/>
</dbReference>
<dbReference type="EMBL" id="QGMY01000002">
    <property type="protein sequence ID" value="PWR74271.1"/>
    <property type="molecule type" value="Genomic_DNA"/>
</dbReference>
<comment type="caution">
    <text evidence="9">The sequence shown here is derived from an EMBL/GenBank/DDBJ whole genome shotgun (WGS) entry which is preliminary data.</text>
</comment>
<keyword evidence="6 7" id="KW-0472">Membrane</keyword>
<feature type="transmembrane region" description="Helical" evidence="7">
    <location>
        <begin position="175"/>
        <end position="194"/>
    </location>
</feature>
<dbReference type="SUPFAM" id="SSF103473">
    <property type="entry name" value="MFS general substrate transporter"/>
    <property type="match status" value="1"/>
</dbReference>
<name>A0A2V2NF94_9EURY</name>
<evidence type="ECO:0000256" key="4">
    <source>
        <dbReference type="ARBA" id="ARBA00022692"/>
    </source>
</evidence>
<dbReference type="GO" id="GO:0005886">
    <property type="term" value="C:plasma membrane"/>
    <property type="evidence" value="ECO:0007669"/>
    <property type="project" value="UniProtKB-SubCell"/>
</dbReference>
<dbReference type="PRINTS" id="PR01036">
    <property type="entry name" value="TCRTETB"/>
</dbReference>
<keyword evidence="3" id="KW-1003">Cell membrane</keyword>
<gene>
    <name evidence="9" type="ORF">DK846_03760</name>
</gene>
<evidence type="ECO:0000256" key="6">
    <source>
        <dbReference type="ARBA" id="ARBA00023136"/>
    </source>
</evidence>
<evidence type="ECO:0000256" key="3">
    <source>
        <dbReference type="ARBA" id="ARBA00022475"/>
    </source>
</evidence>
<keyword evidence="2" id="KW-0813">Transport</keyword>
<keyword evidence="5 7" id="KW-1133">Transmembrane helix</keyword>
<dbReference type="Pfam" id="PF07690">
    <property type="entry name" value="MFS_1"/>
    <property type="match status" value="1"/>
</dbReference>
<dbReference type="InterPro" id="IPR020846">
    <property type="entry name" value="MFS_dom"/>
</dbReference>
<evidence type="ECO:0000259" key="8">
    <source>
        <dbReference type="PROSITE" id="PS50850"/>
    </source>
</evidence>
<accession>A0A2V2NF94</accession>
<evidence type="ECO:0000256" key="5">
    <source>
        <dbReference type="ARBA" id="ARBA00022989"/>
    </source>
</evidence>
<dbReference type="CDD" id="cd17321">
    <property type="entry name" value="MFS_MMR_MDR_like"/>
    <property type="match status" value="1"/>
</dbReference>
<feature type="transmembrane region" description="Helical" evidence="7">
    <location>
        <begin position="57"/>
        <end position="78"/>
    </location>
</feature>
<reference evidence="9 10" key="1">
    <citation type="submission" date="2018-05" db="EMBL/GenBank/DDBJ databases">
        <title>Draft genome of Methanospirillum lacunae Ki8-1.</title>
        <authorList>
            <person name="Dueholm M.S."/>
            <person name="Nielsen P.H."/>
            <person name="Bakmann L.F."/>
            <person name="Otzen D.E."/>
        </authorList>
    </citation>
    <scope>NUCLEOTIDE SEQUENCE [LARGE SCALE GENOMIC DNA]</scope>
    <source>
        <strain evidence="9 10">Ki8-1</strain>
    </source>
</reference>
<feature type="transmembrane region" description="Helical" evidence="7">
    <location>
        <begin position="342"/>
        <end position="360"/>
    </location>
</feature>
<feature type="transmembrane region" description="Helical" evidence="7">
    <location>
        <begin position="20"/>
        <end position="45"/>
    </location>
</feature>
<organism evidence="9 10">
    <name type="scientific">Methanospirillum lacunae</name>
    <dbReference type="NCBI Taxonomy" id="668570"/>
    <lineage>
        <taxon>Archaea</taxon>
        <taxon>Methanobacteriati</taxon>
        <taxon>Methanobacteriota</taxon>
        <taxon>Stenosarchaea group</taxon>
        <taxon>Methanomicrobia</taxon>
        <taxon>Methanomicrobiales</taxon>
        <taxon>Methanospirillaceae</taxon>
        <taxon>Methanospirillum</taxon>
    </lineage>
</organism>
<dbReference type="Gene3D" id="1.20.1250.20">
    <property type="entry name" value="MFS general substrate transporter like domains"/>
    <property type="match status" value="1"/>
</dbReference>
<feature type="transmembrane region" description="Helical" evidence="7">
    <location>
        <begin position="366"/>
        <end position="384"/>
    </location>
</feature>
<keyword evidence="4 7" id="KW-0812">Transmembrane</keyword>
<dbReference type="InterPro" id="IPR036259">
    <property type="entry name" value="MFS_trans_sf"/>
</dbReference>
<dbReference type="InterPro" id="IPR011701">
    <property type="entry name" value="MFS"/>
</dbReference>
<dbReference type="PROSITE" id="PS50850">
    <property type="entry name" value="MFS"/>
    <property type="match status" value="1"/>
</dbReference>
<evidence type="ECO:0000256" key="2">
    <source>
        <dbReference type="ARBA" id="ARBA00022448"/>
    </source>
</evidence>
<protein>
    <submittedName>
        <fullName evidence="9">MFS transporter</fullName>
    </submittedName>
</protein>
<dbReference type="GO" id="GO:0022857">
    <property type="term" value="F:transmembrane transporter activity"/>
    <property type="evidence" value="ECO:0007669"/>
    <property type="project" value="InterPro"/>
</dbReference>
<keyword evidence="10" id="KW-1185">Reference proteome</keyword>
<feature type="transmembrane region" description="Helical" evidence="7">
    <location>
        <begin position="149"/>
        <end position="169"/>
    </location>
</feature>
<feature type="transmembrane region" description="Helical" evidence="7">
    <location>
        <begin position="240"/>
        <end position="256"/>
    </location>
</feature>
<comment type="subcellular location">
    <subcellularLocation>
        <location evidence="1">Cell membrane</location>
        <topology evidence="1">Multi-pass membrane protein</topology>
    </subcellularLocation>
</comment>
<dbReference type="PANTHER" id="PTHR42718:SF46">
    <property type="entry name" value="BLR6921 PROTEIN"/>
    <property type="match status" value="1"/>
</dbReference>
<evidence type="ECO:0000256" key="1">
    <source>
        <dbReference type="ARBA" id="ARBA00004651"/>
    </source>
</evidence>
<dbReference type="Gene3D" id="1.20.1720.10">
    <property type="entry name" value="Multidrug resistance protein D"/>
    <property type="match status" value="1"/>
</dbReference>
<evidence type="ECO:0000313" key="9">
    <source>
        <dbReference type="EMBL" id="PWR74271.1"/>
    </source>
</evidence>
<sequence>MVKVLFKNPPLSQSSSDDRYKWVALTVASLGTLVGILNASTLIIALPTMMVGLNTTLVNVMWVLISYMLVMTILAPACGRLADMYGRKKIYVYGLVIFTCASLLCGIAADVYQLIGFRVIQAIGGAIIVANGTIIVVDAFPKHELGRAMGILSMIMAGTFAIGPVIGGFLTLIDWRLNFFLNIPIGLFASYYAIKNLKEVREFSGLESFDIKGMILFAIAFLTLTVYGSAAIMIGLFDPLMLALLLIGLVSLWGFIRQELTFPYPMVDLSLFKSRIFLFGQSSAFINAIARGAVMMLLILFFQGLQGYDPLVASILVVPMAIGIVVAGPIGGSLSDRYGSRLITTIGLAVSLIGLIGLAMMQYDTAYYSIAVWLFINGFGSGLFQPPNTSAIMTSVPLERRGAASAMRAFFQNTGMVISMTIAMPLLISTVPLDEMMNMFVFGGVHQPIAIQVAFTHGITLAFWISSVITIFAIIVSALRGTGDTVKGIQA</sequence>
<feature type="transmembrane region" description="Helical" evidence="7">
    <location>
        <begin position="115"/>
        <end position="137"/>
    </location>
</feature>
<feature type="transmembrane region" description="Helical" evidence="7">
    <location>
        <begin position="410"/>
        <end position="429"/>
    </location>
</feature>
<feature type="transmembrane region" description="Helical" evidence="7">
    <location>
        <begin position="215"/>
        <end position="234"/>
    </location>
</feature>
<dbReference type="PANTHER" id="PTHR42718">
    <property type="entry name" value="MAJOR FACILITATOR SUPERFAMILY MULTIDRUG TRANSPORTER MFSC"/>
    <property type="match status" value="1"/>
</dbReference>
<proteinExistence type="predicted"/>
<evidence type="ECO:0000313" key="10">
    <source>
        <dbReference type="Proteomes" id="UP000245657"/>
    </source>
</evidence>
<feature type="transmembrane region" description="Helical" evidence="7">
    <location>
        <begin position="449"/>
        <end position="479"/>
    </location>
</feature>
<feature type="transmembrane region" description="Helical" evidence="7">
    <location>
        <begin position="90"/>
        <end position="109"/>
    </location>
</feature>
<dbReference type="AlphaFoldDB" id="A0A2V2NF94"/>
<dbReference type="NCBIfam" id="TIGR00711">
    <property type="entry name" value="efflux_EmrB"/>
    <property type="match status" value="1"/>
</dbReference>
<dbReference type="InterPro" id="IPR004638">
    <property type="entry name" value="EmrB-like"/>
</dbReference>
<feature type="domain" description="Major facilitator superfamily (MFS) profile" evidence="8">
    <location>
        <begin position="24"/>
        <end position="485"/>
    </location>
</feature>
<feature type="transmembrane region" description="Helical" evidence="7">
    <location>
        <begin position="311"/>
        <end position="330"/>
    </location>
</feature>
<evidence type="ECO:0000256" key="7">
    <source>
        <dbReference type="SAM" id="Phobius"/>
    </source>
</evidence>